<name>A0ABP8SBJ6_9ACTN</name>
<keyword evidence="3" id="KW-1185">Reference proteome</keyword>
<accession>A0ABP8SBJ6</accession>
<keyword evidence="1" id="KW-0472">Membrane</keyword>
<comment type="caution">
    <text evidence="2">The sequence shown here is derived from an EMBL/GenBank/DDBJ whole genome shotgun (WGS) entry which is preliminary data.</text>
</comment>
<keyword evidence="1" id="KW-1133">Transmembrane helix</keyword>
<gene>
    <name evidence="2" type="ORF">GCM10023176_12510</name>
</gene>
<dbReference type="Proteomes" id="UP001500307">
    <property type="component" value="Unassembled WGS sequence"/>
</dbReference>
<keyword evidence="1" id="KW-0812">Transmembrane</keyword>
<reference evidence="3" key="1">
    <citation type="journal article" date="2019" name="Int. J. Syst. Evol. Microbiol.">
        <title>The Global Catalogue of Microorganisms (GCM) 10K type strain sequencing project: providing services to taxonomists for standard genome sequencing and annotation.</title>
        <authorList>
            <consortium name="The Broad Institute Genomics Platform"/>
            <consortium name="The Broad Institute Genome Sequencing Center for Infectious Disease"/>
            <person name="Wu L."/>
            <person name="Ma J."/>
        </authorList>
    </citation>
    <scope>NUCLEOTIDE SEQUENCE [LARGE SCALE GENOMIC DNA]</scope>
    <source>
        <strain evidence="3">JCM 3175</strain>
    </source>
</reference>
<organism evidence="2 3">
    <name type="scientific">Micromonospora coerulea</name>
    <dbReference type="NCBI Taxonomy" id="47856"/>
    <lineage>
        <taxon>Bacteria</taxon>
        <taxon>Bacillati</taxon>
        <taxon>Actinomycetota</taxon>
        <taxon>Actinomycetes</taxon>
        <taxon>Micromonosporales</taxon>
        <taxon>Micromonosporaceae</taxon>
        <taxon>Micromonospora</taxon>
    </lineage>
</organism>
<sequence>MLVAPPSGPAHCEDGAMSRWRLARITGAVLVLGTLIGGCGLLAIAAPQPPWYDVEAQQAAWNEFLTAALLIGGVLVLAGVALGVAGAIGEAGPPGEAEPPDREP</sequence>
<evidence type="ECO:0000313" key="3">
    <source>
        <dbReference type="Proteomes" id="UP001500307"/>
    </source>
</evidence>
<evidence type="ECO:0000313" key="2">
    <source>
        <dbReference type="EMBL" id="GAA4565122.1"/>
    </source>
</evidence>
<feature type="transmembrane region" description="Helical" evidence="1">
    <location>
        <begin position="25"/>
        <end position="44"/>
    </location>
</feature>
<proteinExistence type="predicted"/>
<feature type="transmembrane region" description="Helical" evidence="1">
    <location>
        <begin position="64"/>
        <end position="88"/>
    </location>
</feature>
<dbReference type="EMBL" id="BAABGU010000004">
    <property type="protein sequence ID" value="GAA4565122.1"/>
    <property type="molecule type" value="Genomic_DNA"/>
</dbReference>
<protein>
    <submittedName>
        <fullName evidence="2">Uncharacterized protein</fullName>
    </submittedName>
</protein>
<evidence type="ECO:0000256" key="1">
    <source>
        <dbReference type="SAM" id="Phobius"/>
    </source>
</evidence>